<comment type="caution">
    <text evidence="7">The sequence shown here is derived from an EMBL/GenBank/DDBJ whole genome shotgun (WGS) entry which is preliminary data.</text>
</comment>
<dbReference type="CDD" id="cd15904">
    <property type="entry name" value="TSPO_MBR"/>
    <property type="match status" value="1"/>
</dbReference>
<feature type="transmembrane region" description="Helical" evidence="6">
    <location>
        <begin position="188"/>
        <end position="211"/>
    </location>
</feature>
<evidence type="ECO:0000313" key="7">
    <source>
        <dbReference type="EMBL" id="KAL1510365.1"/>
    </source>
</evidence>
<evidence type="ECO:0008006" key="9">
    <source>
        <dbReference type="Google" id="ProtNLM"/>
    </source>
</evidence>
<organism evidence="7 8">
    <name type="scientific">Prymnesium parvum</name>
    <name type="common">Toxic golden alga</name>
    <dbReference type="NCBI Taxonomy" id="97485"/>
    <lineage>
        <taxon>Eukaryota</taxon>
        <taxon>Haptista</taxon>
        <taxon>Haptophyta</taxon>
        <taxon>Prymnesiophyceae</taxon>
        <taxon>Prymnesiales</taxon>
        <taxon>Prymnesiaceae</taxon>
        <taxon>Prymnesium</taxon>
    </lineage>
</organism>
<evidence type="ECO:0000256" key="2">
    <source>
        <dbReference type="ARBA" id="ARBA00007524"/>
    </source>
</evidence>
<evidence type="ECO:0000256" key="6">
    <source>
        <dbReference type="SAM" id="Phobius"/>
    </source>
</evidence>
<dbReference type="FunFam" id="1.20.1260.100:FF:000001">
    <property type="entry name" value="translocator protein 2"/>
    <property type="match status" value="1"/>
</dbReference>
<dbReference type="GO" id="GO:0033013">
    <property type="term" value="P:tetrapyrrole metabolic process"/>
    <property type="evidence" value="ECO:0007669"/>
    <property type="project" value="UniProtKB-ARBA"/>
</dbReference>
<sequence>MSRALTVALAGLGTCGGVVLPRPAPAHPLIAAANPAARYVGEPTPAAKLLEVSASAIGETIVLLCFIRLCAVAVGACHSPRSRAVVTAISWFLVIQGSQRLQGVMQSSKEVLNPGWYDSLKKPIWQPAPWVFPLVWIPLKMMQTVAASRLWAKLDYKSFSEPSIVLFIVHIALGDIWNRQFFLKQRLLTGLLVIYAFWAVVICTTVLFSLSSTLSASLLLPTVVWVGIAAALNLDVWWLNTVGN</sequence>
<evidence type="ECO:0000313" key="8">
    <source>
        <dbReference type="Proteomes" id="UP001515480"/>
    </source>
</evidence>
<dbReference type="InterPro" id="IPR004307">
    <property type="entry name" value="TspO_MBR"/>
</dbReference>
<evidence type="ECO:0000256" key="3">
    <source>
        <dbReference type="ARBA" id="ARBA00022692"/>
    </source>
</evidence>
<dbReference type="PANTHER" id="PTHR10057">
    <property type="entry name" value="PERIPHERAL-TYPE BENZODIAZEPINE RECEPTOR"/>
    <property type="match status" value="1"/>
</dbReference>
<dbReference type="InterPro" id="IPR038330">
    <property type="entry name" value="TspO/MBR-related_sf"/>
</dbReference>
<feature type="transmembrane region" description="Helical" evidence="6">
    <location>
        <begin position="218"/>
        <end position="239"/>
    </location>
</feature>
<dbReference type="PANTHER" id="PTHR10057:SF0">
    <property type="entry name" value="TRANSLOCATOR PROTEIN"/>
    <property type="match status" value="1"/>
</dbReference>
<dbReference type="Proteomes" id="UP001515480">
    <property type="component" value="Unassembled WGS sequence"/>
</dbReference>
<evidence type="ECO:0000256" key="4">
    <source>
        <dbReference type="ARBA" id="ARBA00022989"/>
    </source>
</evidence>
<keyword evidence="3 6" id="KW-0812">Transmembrane</keyword>
<dbReference type="EMBL" id="JBGBPQ010000015">
    <property type="protein sequence ID" value="KAL1510365.1"/>
    <property type="molecule type" value="Genomic_DNA"/>
</dbReference>
<evidence type="ECO:0000256" key="1">
    <source>
        <dbReference type="ARBA" id="ARBA00004141"/>
    </source>
</evidence>
<dbReference type="GO" id="GO:0016020">
    <property type="term" value="C:membrane"/>
    <property type="evidence" value="ECO:0007669"/>
    <property type="project" value="UniProtKB-SubCell"/>
</dbReference>
<gene>
    <name evidence="7" type="ORF">AB1Y20_006676</name>
</gene>
<keyword evidence="5 6" id="KW-0472">Membrane</keyword>
<comment type="similarity">
    <text evidence="2">Belongs to the TspO/BZRP family.</text>
</comment>
<accession>A0AB34J1G4</accession>
<evidence type="ECO:0000256" key="5">
    <source>
        <dbReference type="ARBA" id="ARBA00023136"/>
    </source>
</evidence>
<dbReference type="AlphaFoldDB" id="A0AB34J1G4"/>
<comment type="subcellular location">
    <subcellularLocation>
        <location evidence="1">Membrane</location>
        <topology evidence="1">Multi-pass membrane protein</topology>
    </subcellularLocation>
</comment>
<keyword evidence="8" id="KW-1185">Reference proteome</keyword>
<reference evidence="7 8" key="1">
    <citation type="journal article" date="2024" name="Science">
        <title>Giant polyketide synthase enzymes in the biosynthesis of giant marine polyether toxins.</title>
        <authorList>
            <person name="Fallon T.R."/>
            <person name="Shende V.V."/>
            <person name="Wierzbicki I.H."/>
            <person name="Pendleton A.L."/>
            <person name="Watervoot N.F."/>
            <person name="Auber R.P."/>
            <person name="Gonzalez D.J."/>
            <person name="Wisecaver J.H."/>
            <person name="Moore B.S."/>
        </authorList>
    </citation>
    <scope>NUCLEOTIDE SEQUENCE [LARGE SCALE GENOMIC DNA]</scope>
    <source>
        <strain evidence="7 8">12B1</strain>
    </source>
</reference>
<name>A0AB34J1G4_PRYPA</name>
<proteinExistence type="inferred from homology"/>
<protein>
    <recommendedName>
        <fullName evidence="9">Tryptophan-rich sensory protein</fullName>
    </recommendedName>
</protein>
<dbReference type="Gene3D" id="1.20.1260.100">
    <property type="entry name" value="TspO/MBR protein"/>
    <property type="match status" value="1"/>
</dbReference>
<dbReference type="Pfam" id="PF03073">
    <property type="entry name" value="TspO_MBR"/>
    <property type="match status" value="1"/>
</dbReference>
<keyword evidence="4 6" id="KW-1133">Transmembrane helix</keyword>